<organism evidence="1">
    <name type="scientific">Anguilla anguilla</name>
    <name type="common">European freshwater eel</name>
    <name type="synonym">Muraena anguilla</name>
    <dbReference type="NCBI Taxonomy" id="7936"/>
    <lineage>
        <taxon>Eukaryota</taxon>
        <taxon>Metazoa</taxon>
        <taxon>Chordata</taxon>
        <taxon>Craniata</taxon>
        <taxon>Vertebrata</taxon>
        <taxon>Euteleostomi</taxon>
        <taxon>Actinopterygii</taxon>
        <taxon>Neopterygii</taxon>
        <taxon>Teleostei</taxon>
        <taxon>Anguilliformes</taxon>
        <taxon>Anguillidae</taxon>
        <taxon>Anguilla</taxon>
    </lineage>
</organism>
<proteinExistence type="predicted"/>
<protein>
    <submittedName>
        <fullName evidence="1">Uncharacterized protein</fullName>
    </submittedName>
</protein>
<dbReference type="AlphaFoldDB" id="A0A0E9XHR0"/>
<dbReference type="EMBL" id="GBXM01006330">
    <property type="protein sequence ID" value="JAI02248.1"/>
    <property type="molecule type" value="Transcribed_RNA"/>
</dbReference>
<sequence>MTAPLAPSSAPPSGASLR</sequence>
<reference evidence="1" key="2">
    <citation type="journal article" date="2015" name="Fish Shellfish Immunol.">
        <title>Early steps in the European eel (Anguilla anguilla)-Vibrio vulnificus interaction in the gills: Role of the RtxA13 toxin.</title>
        <authorList>
            <person name="Callol A."/>
            <person name="Pajuelo D."/>
            <person name="Ebbesson L."/>
            <person name="Teles M."/>
            <person name="MacKenzie S."/>
            <person name="Amaro C."/>
        </authorList>
    </citation>
    <scope>NUCLEOTIDE SEQUENCE</scope>
</reference>
<name>A0A0E9XHR0_ANGAN</name>
<evidence type="ECO:0000313" key="1">
    <source>
        <dbReference type="EMBL" id="JAI02248.1"/>
    </source>
</evidence>
<accession>A0A0E9XHR0</accession>
<reference evidence="1" key="1">
    <citation type="submission" date="2014-11" db="EMBL/GenBank/DDBJ databases">
        <authorList>
            <person name="Amaro Gonzalez C."/>
        </authorList>
    </citation>
    <scope>NUCLEOTIDE SEQUENCE</scope>
</reference>